<keyword evidence="2" id="KW-0472">Membrane</keyword>
<feature type="region of interest" description="Disordered" evidence="1">
    <location>
        <begin position="58"/>
        <end position="92"/>
    </location>
</feature>
<evidence type="ECO:0000256" key="1">
    <source>
        <dbReference type="SAM" id="MobiDB-lite"/>
    </source>
</evidence>
<keyword evidence="2" id="KW-0812">Transmembrane</keyword>
<dbReference type="EMBL" id="QLNQ01000001">
    <property type="protein sequence ID" value="RCK67693.1"/>
    <property type="molecule type" value="Genomic_DNA"/>
</dbReference>
<feature type="compositionally biased region" description="Low complexity" evidence="1">
    <location>
        <begin position="202"/>
        <end position="229"/>
    </location>
</feature>
<evidence type="ECO:0000313" key="3">
    <source>
        <dbReference type="EMBL" id="RCK67693.1"/>
    </source>
</evidence>
<dbReference type="AlphaFoldDB" id="A0A367YP86"/>
<proteinExistence type="predicted"/>
<dbReference type="PANTHER" id="PTHR28187:SF1">
    <property type="entry name" value="PROTEIN RCR1-RELATED"/>
    <property type="match status" value="1"/>
</dbReference>
<feature type="transmembrane region" description="Helical" evidence="2">
    <location>
        <begin position="22"/>
        <end position="43"/>
    </location>
</feature>
<evidence type="ECO:0000313" key="4">
    <source>
        <dbReference type="Proteomes" id="UP000253472"/>
    </source>
</evidence>
<keyword evidence="2" id="KW-1133">Transmembrane helix</keyword>
<dbReference type="STRING" id="5486.A0A367YP86"/>
<dbReference type="InterPro" id="IPR020999">
    <property type="entry name" value="Chitin_synth_reg_RCR"/>
</dbReference>
<dbReference type="Pfam" id="PF12273">
    <property type="entry name" value="RCR"/>
    <property type="match status" value="1"/>
</dbReference>
<protein>
    <submittedName>
        <fullName evidence="3">Protein RCR1</fullName>
    </submittedName>
</protein>
<dbReference type="GO" id="GO:0016192">
    <property type="term" value="P:vesicle-mediated transport"/>
    <property type="evidence" value="ECO:0007669"/>
    <property type="project" value="TreeGrafter"/>
</dbReference>
<feature type="compositionally biased region" description="Basic and acidic residues" evidence="1">
    <location>
        <begin position="137"/>
        <end position="152"/>
    </location>
</feature>
<reference evidence="3 4" key="1">
    <citation type="submission" date="2018-06" db="EMBL/GenBank/DDBJ databases">
        <title>Whole genome sequencing of Candida tropicalis (genome annotated by CSBL at Korea University).</title>
        <authorList>
            <person name="Ahn J."/>
        </authorList>
    </citation>
    <scope>NUCLEOTIDE SEQUENCE [LARGE SCALE GENOMIC DNA]</scope>
    <source>
        <strain evidence="3 4">ATCC 20962</strain>
    </source>
</reference>
<accession>A0A367YP86</accession>
<feature type="compositionally biased region" description="Low complexity" evidence="1">
    <location>
        <begin position="173"/>
        <end position="189"/>
    </location>
</feature>
<dbReference type="PANTHER" id="PTHR28187">
    <property type="entry name" value="PROTEIN RCR1-RELATED"/>
    <property type="match status" value="1"/>
</dbReference>
<dbReference type="Proteomes" id="UP000253472">
    <property type="component" value="Unassembled WGS sequence"/>
</dbReference>
<organism evidence="3 4">
    <name type="scientific">Candida viswanathii</name>
    <dbReference type="NCBI Taxonomy" id="5486"/>
    <lineage>
        <taxon>Eukaryota</taxon>
        <taxon>Fungi</taxon>
        <taxon>Dikarya</taxon>
        <taxon>Ascomycota</taxon>
        <taxon>Saccharomycotina</taxon>
        <taxon>Pichiomycetes</taxon>
        <taxon>Debaryomycetaceae</taxon>
        <taxon>Candida/Lodderomyces clade</taxon>
        <taxon>Candida</taxon>
    </lineage>
</organism>
<dbReference type="OrthoDB" id="4088875at2759"/>
<feature type="compositionally biased region" description="Polar residues" evidence="1">
    <location>
        <begin position="68"/>
        <end position="78"/>
    </location>
</feature>
<evidence type="ECO:0000256" key="2">
    <source>
        <dbReference type="SAM" id="Phobius"/>
    </source>
</evidence>
<comment type="caution">
    <text evidence="3">The sequence shown here is derived from an EMBL/GenBank/DDBJ whole genome shotgun (WGS) entry which is preliminary data.</text>
</comment>
<keyword evidence="4" id="KW-1185">Reference proteome</keyword>
<gene>
    <name evidence="3" type="primary">RCR1_0</name>
    <name evidence="3" type="ORF">Cantr_02631</name>
</gene>
<feature type="compositionally biased region" description="Basic and acidic residues" evidence="1">
    <location>
        <begin position="239"/>
        <end position="250"/>
    </location>
</feature>
<feature type="region of interest" description="Disordered" evidence="1">
    <location>
        <begin position="107"/>
        <end position="250"/>
    </location>
</feature>
<sequence>MAYVTLDKRADWDNGYWSNSGLARWAFFAIFVVLIIIVLLGTIRVNKKRARQGLQPMHGTRWMMPPSYRQSQNQYQQPDHTRDPDLPSAYVPTYTATANDMDLGYYDANGQFHPNPNAKTAVPKPPEAYHSTTEQVNDERGPISDNLPHDLQESDNDSLGDMFRRPTGPPPRSTTASSLSNNNTGTSTTDDFSRPSGPPPAATTTTTPTTTTTDYTAPPSEPVPSSSSSNADFPGNFPESKKSFPDEKKR</sequence>
<name>A0A367YP86_9ASCO</name>